<feature type="compositionally biased region" description="Gly residues" evidence="1">
    <location>
        <begin position="1"/>
        <end position="13"/>
    </location>
</feature>
<name>X0W9S6_9ZZZZ</name>
<feature type="non-terminal residue" evidence="2">
    <location>
        <position position="1"/>
    </location>
</feature>
<feature type="compositionally biased region" description="Basic and acidic residues" evidence="1">
    <location>
        <begin position="20"/>
        <end position="32"/>
    </location>
</feature>
<feature type="region of interest" description="Disordered" evidence="1">
    <location>
        <begin position="1"/>
        <end position="61"/>
    </location>
</feature>
<sequence>PGGEDSGVQGGGTPLNPKVYTDKKRNIIREGGRSAPPMIGDPDLNTPAEKESSSDSANSLQKKARELFASFRAACQKFHPEGGIGPVWGGKVAGQMKTLVRSFDDDDTELFKFVEYCVEHWEKLRKKYELSTHVPSVGVIVGFRESFWTEYKGKGSAKWDSATRGTWDKEYGPPAGLKKKEWEV</sequence>
<comment type="caution">
    <text evidence="2">The sequence shown here is derived from an EMBL/GenBank/DDBJ whole genome shotgun (WGS) entry which is preliminary data.</text>
</comment>
<proteinExistence type="predicted"/>
<organism evidence="2">
    <name type="scientific">marine sediment metagenome</name>
    <dbReference type="NCBI Taxonomy" id="412755"/>
    <lineage>
        <taxon>unclassified sequences</taxon>
        <taxon>metagenomes</taxon>
        <taxon>ecological metagenomes</taxon>
    </lineage>
</organism>
<evidence type="ECO:0000256" key="1">
    <source>
        <dbReference type="SAM" id="MobiDB-lite"/>
    </source>
</evidence>
<dbReference type="EMBL" id="BARS01033701">
    <property type="protein sequence ID" value="GAG27704.1"/>
    <property type="molecule type" value="Genomic_DNA"/>
</dbReference>
<dbReference type="AlphaFoldDB" id="X0W9S6"/>
<reference evidence="2" key="1">
    <citation type="journal article" date="2014" name="Front. Microbiol.">
        <title>High frequency of phylogenetically diverse reductive dehalogenase-homologous genes in deep subseafloor sedimentary metagenomes.</title>
        <authorList>
            <person name="Kawai M."/>
            <person name="Futagami T."/>
            <person name="Toyoda A."/>
            <person name="Takaki Y."/>
            <person name="Nishi S."/>
            <person name="Hori S."/>
            <person name="Arai W."/>
            <person name="Tsubouchi T."/>
            <person name="Morono Y."/>
            <person name="Uchiyama I."/>
            <person name="Ito T."/>
            <person name="Fujiyama A."/>
            <person name="Inagaki F."/>
            <person name="Takami H."/>
        </authorList>
    </citation>
    <scope>NUCLEOTIDE SEQUENCE</scope>
    <source>
        <strain evidence="2">Expedition CK06-06</strain>
    </source>
</reference>
<evidence type="ECO:0000313" key="2">
    <source>
        <dbReference type="EMBL" id="GAG27704.1"/>
    </source>
</evidence>
<accession>X0W9S6</accession>
<gene>
    <name evidence="2" type="ORF">S01H1_52154</name>
</gene>
<protein>
    <submittedName>
        <fullName evidence="2">Uncharacterized protein</fullName>
    </submittedName>
</protein>